<comment type="caution">
    <text evidence="2">The sequence shown here is derived from an EMBL/GenBank/DDBJ whole genome shotgun (WGS) entry which is preliminary data.</text>
</comment>
<reference evidence="2 3" key="1">
    <citation type="submission" date="2016-10" db="EMBL/GenBank/DDBJ databases">
        <title>Pseudomonas lactis sp. nov. and Pseudomonas paralactis sp. nov., isolated from bovine raw milk.</title>
        <authorList>
            <person name="Von Neubeck M."/>
            <person name="Huptas C."/>
            <person name="Glueck C."/>
            <person name="Krewinkel M."/>
            <person name="Stoeckel M."/>
            <person name="Stressler T."/>
            <person name="Fischer L."/>
            <person name="Hinrichs J."/>
            <person name="Scherer S."/>
            <person name="Wenning M."/>
        </authorList>
    </citation>
    <scope>NUCLEOTIDE SEQUENCE [LARGE SCALE GENOMIC DNA]</scope>
    <source>
        <strain evidence="2 3">DSM 17516</strain>
    </source>
</reference>
<name>A0A1V2JZM0_PSECE</name>
<organism evidence="2 3">
    <name type="scientific">Pseudomonas cedrina subsp. cedrina</name>
    <dbReference type="NCBI Taxonomy" id="76762"/>
    <lineage>
        <taxon>Bacteria</taxon>
        <taxon>Pseudomonadati</taxon>
        <taxon>Pseudomonadota</taxon>
        <taxon>Gammaproteobacteria</taxon>
        <taxon>Pseudomonadales</taxon>
        <taxon>Pseudomonadaceae</taxon>
        <taxon>Pseudomonas</taxon>
    </lineage>
</organism>
<dbReference type="InterPro" id="IPR009649">
    <property type="entry name" value="TraU"/>
</dbReference>
<dbReference type="EMBL" id="MNPW01000013">
    <property type="protein sequence ID" value="ONH50888.1"/>
    <property type="molecule type" value="Genomic_DNA"/>
</dbReference>
<proteinExistence type="predicted"/>
<accession>A0A1V2JZM0</accession>
<sequence length="312" mass="33830">MRRQICFSLIVGMPFLINSGTSSAIDSATLIASALSPDCLAYRITGVCYWLRCTPYGCKVKTSPKVRHYVPDAVVSSYAATGANPWREVALMSPVNPSAQGGGDSTTNHANENALLNFKNADVIGHPGTLAFNRFVSQFGYTCAGAGQPFTPYLLSAFDFLAWRYNVPEMLYVEALTPGLREVGSGGDVWGSVYPRGGFLQQVDDYKAAAVVAQRAGDVVTRSGQPHLYQVLSAKSKPGYWPAGPLRERDADTGKWQRLQPDLSMSCAVFPSADELPQAEDGAYAWALWRPYSCCKRMGQQFLGSTALGARQ</sequence>
<feature type="signal peptide" evidence="1">
    <location>
        <begin position="1"/>
        <end position="24"/>
    </location>
</feature>
<feature type="chain" id="PRO_5010692039" evidence="1">
    <location>
        <begin position="25"/>
        <end position="312"/>
    </location>
</feature>
<evidence type="ECO:0000256" key="1">
    <source>
        <dbReference type="SAM" id="SignalP"/>
    </source>
</evidence>
<evidence type="ECO:0000313" key="3">
    <source>
        <dbReference type="Proteomes" id="UP000189295"/>
    </source>
</evidence>
<dbReference type="AlphaFoldDB" id="A0A1V2JZM0"/>
<dbReference type="Pfam" id="PF06834">
    <property type="entry name" value="TraU"/>
    <property type="match status" value="1"/>
</dbReference>
<protein>
    <submittedName>
        <fullName evidence="2">Integrating conjugative element protein</fullName>
    </submittedName>
</protein>
<dbReference type="Proteomes" id="UP000189295">
    <property type="component" value="Unassembled WGS sequence"/>
</dbReference>
<keyword evidence="1" id="KW-0732">Signal</keyword>
<dbReference type="InterPro" id="IPR026331">
    <property type="entry name" value="PFL_4710"/>
</dbReference>
<dbReference type="NCBIfam" id="TIGR03756">
    <property type="entry name" value="conj_TIGR03756"/>
    <property type="match status" value="1"/>
</dbReference>
<gene>
    <name evidence="2" type="ORF">BLL36_23540</name>
</gene>
<evidence type="ECO:0000313" key="2">
    <source>
        <dbReference type="EMBL" id="ONH50888.1"/>
    </source>
</evidence>